<dbReference type="EMBL" id="JAODUO010000046">
    <property type="protein sequence ID" value="KAK2191749.1"/>
    <property type="molecule type" value="Genomic_DNA"/>
</dbReference>
<gene>
    <name evidence="2" type="ORF">NP493_46g02033</name>
</gene>
<keyword evidence="3" id="KW-1185">Reference proteome</keyword>
<evidence type="ECO:0000313" key="3">
    <source>
        <dbReference type="Proteomes" id="UP001209878"/>
    </source>
</evidence>
<evidence type="ECO:0000313" key="2">
    <source>
        <dbReference type="EMBL" id="KAK2191749.1"/>
    </source>
</evidence>
<sequence length="126" mass="13816">MAGTNTVCMHLRRTARVAMAYRSAIAGTNNLTAPALFSTSQKPVHNCHKTPDLKAHKKPEPNPAMEIEKERKPSKFPEPFISSSIDPTVRHFRAEEGRDVMPPPITFSNGFTWSDNVGSKGPGTVS</sequence>
<feature type="region of interest" description="Disordered" evidence="1">
    <location>
        <begin position="96"/>
        <end position="126"/>
    </location>
</feature>
<dbReference type="Proteomes" id="UP001209878">
    <property type="component" value="Unassembled WGS sequence"/>
</dbReference>
<feature type="compositionally biased region" description="Polar residues" evidence="1">
    <location>
        <begin position="106"/>
        <end position="117"/>
    </location>
</feature>
<reference evidence="2" key="1">
    <citation type="journal article" date="2023" name="Mol. Biol. Evol.">
        <title>Third-Generation Sequencing Reveals the Adaptive Role of the Epigenome in Three Deep-Sea Polychaetes.</title>
        <authorList>
            <person name="Perez M."/>
            <person name="Aroh O."/>
            <person name="Sun Y."/>
            <person name="Lan Y."/>
            <person name="Juniper S.K."/>
            <person name="Young C.R."/>
            <person name="Angers B."/>
            <person name="Qian P.Y."/>
        </authorList>
    </citation>
    <scope>NUCLEOTIDE SEQUENCE</scope>
    <source>
        <strain evidence="2">R07B-5</strain>
    </source>
</reference>
<comment type="caution">
    <text evidence="2">The sequence shown here is derived from an EMBL/GenBank/DDBJ whole genome shotgun (WGS) entry which is preliminary data.</text>
</comment>
<protein>
    <submittedName>
        <fullName evidence="2">Uncharacterized protein</fullName>
    </submittedName>
</protein>
<accession>A0AAD9PBN9</accession>
<feature type="compositionally biased region" description="Basic and acidic residues" evidence="1">
    <location>
        <begin position="49"/>
        <end position="75"/>
    </location>
</feature>
<organism evidence="2 3">
    <name type="scientific">Ridgeia piscesae</name>
    <name type="common">Tubeworm</name>
    <dbReference type="NCBI Taxonomy" id="27915"/>
    <lineage>
        <taxon>Eukaryota</taxon>
        <taxon>Metazoa</taxon>
        <taxon>Spiralia</taxon>
        <taxon>Lophotrochozoa</taxon>
        <taxon>Annelida</taxon>
        <taxon>Polychaeta</taxon>
        <taxon>Sedentaria</taxon>
        <taxon>Canalipalpata</taxon>
        <taxon>Sabellida</taxon>
        <taxon>Siboglinidae</taxon>
        <taxon>Ridgeia</taxon>
    </lineage>
</organism>
<name>A0AAD9PBN9_RIDPI</name>
<feature type="region of interest" description="Disordered" evidence="1">
    <location>
        <begin position="41"/>
        <end position="83"/>
    </location>
</feature>
<dbReference type="AlphaFoldDB" id="A0AAD9PBN9"/>
<evidence type="ECO:0000256" key="1">
    <source>
        <dbReference type="SAM" id="MobiDB-lite"/>
    </source>
</evidence>
<proteinExistence type="predicted"/>